<accession>A0AAD2E508</accession>
<feature type="transmembrane region" description="Helical" evidence="1">
    <location>
        <begin position="112"/>
        <end position="132"/>
    </location>
</feature>
<evidence type="ECO:0000313" key="4">
    <source>
        <dbReference type="Proteomes" id="UP000834106"/>
    </source>
</evidence>
<keyword evidence="1" id="KW-0812">Transmembrane</keyword>
<evidence type="ECO:0000259" key="2">
    <source>
        <dbReference type="Pfam" id="PF24867"/>
    </source>
</evidence>
<keyword evidence="4" id="KW-1185">Reference proteome</keyword>
<feature type="transmembrane region" description="Helical" evidence="1">
    <location>
        <begin position="162"/>
        <end position="180"/>
    </location>
</feature>
<keyword evidence="1" id="KW-0472">Membrane</keyword>
<gene>
    <name evidence="3" type="ORF">FPE_LOCUS22461</name>
</gene>
<evidence type="ECO:0000256" key="1">
    <source>
        <dbReference type="SAM" id="Phobius"/>
    </source>
</evidence>
<reference evidence="3" key="1">
    <citation type="submission" date="2023-05" db="EMBL/GenBank/DDBJ databases">
        <authorList>
            <person name="Huff M."/>
        </authorList>
    </citation>
    <scope>NUCLEOTIDE SEQUENCE</scope>
</reference>
<organism evidence="3 4">
    <name type="scientific">Fraxinus pennsylvanica</name>
    <dbReference type="NCBI Taxonomy" id="56036"/>
    <lineage>
        <taxon>Eukaryota</taxon>
        <taxon>Viridiplantae</taxon>
        <taxon>Streptophyta</taxon>
        <taxon>Embryophyta</taxon>
        <taxon>Tracheophyta</taxon>
        <taxon>Spermatophyta</taxon>
        <taxon>Magnoliopsida</taxon>
        <taxon>eudicotyledons</taxon>
        <taxon>Gunneridae</taxon>
        <taxon>Pentapetalae</taxon>
        <taxon>asterids</taxon>
        <taxon>lamiids</taxon>
        <taxon>Lamiales</taxon>
        <taxon>Oleaceae</taxon>
        <taxon>Oleeae</taxon>
        <taxon>Fraxinus</taxon>
    </lineage>
</organism>
<dbReference type="AlphaFoldDB" id="A0AAD2E508"/>
<sequence length="248" mass="27836">MALLLNNLITYLYDLGIRHRTPLLLNGGMLQRRKPNTSYLYPIIIHPMWGFRQINALAVIIVVSASGLVSIEDLAFVIFSIIYMYFISKFAFPPPPPSSKEPPVFAEKNKFLSLYVFVGALIGLFFPIAYIFDGILEGDKVGIEAAAPHVFLLASQVFMEELAAAGGFSLPIRIFVLIFYNSRRIFNVVEWLSIEISKVEAGGSSRRRVQIGKGLAVANLAYWCFNLFGFLLPVFLPKALKIYYSPQD</sequence>
<proteinExistence type="predicted"/>
<name>A0AAD2E508_9LAMI</name>
<keyword evidence="1" id="KW-1133">Transmembrane helix</keyword>
<dbReference type="PANTHER" id="PTHR33829">
    <property type="entry name" value="OSJNBA0044M19.10 PROTEIN"/>
    <property type="match status" value="1"/>
</dbReference>
<dbReference type="PANTHER" id="PTHR33829:SF1">
    <property type="entry name" value="TRANSMEMBRANE PROTEIN"/>
    <property type="match status" value="1"/>
</dbReference>
<dbReference type="InterPro" id="IPR056635">
    <property type="entry name" value="DUF7733"/>
</dbReference>
<evidence type="ECO:0000313" key="3">
    <source>
        <dbReference type="EMBL" id="CAI9775031.1"/>
    </source>
</evidence>
<dbReference type="Pfam" id="PF24867">
    <property type="entry name" value="DUF7733"/>
    <property type="match status" value="1"/>
</dbReference>
<feature type="domain" description="DUF7733" evidence="2">
    <location>
        <begin position="51"/>
        <end position="244"/>
    </location>
</feature>
<dbReference type="EMBL" id="OU503048">
    <property type="protein sequence ID" value="CAI9775031.1"/>
    <property type="molecule type" value="Genomic_DNA"/>
</dbReference>
<dbReference type="Proteomes" id="UP000834106">
    <property type="component" value="Chromosome 13"/>
</dbReference>
<feature type="transmembrane region" description="Helical" evidence="1">
    <location>
        <begin position="215"/>
        <end position="236"/>
    </location>
</feature>
<protein>
    <recommendedName>
        <fullName evidence="2">DUF7733 domain-containing protein</fullName>
    </recommendedName>
</protein>